<feature type="region of interest" description="Disordered" evidence="1">
    <location>
        <begin position="35"/>
        <end position="54"/>
    </location>
</feature>
<dbReference type="RefSeq" id="WP_212976728.1">
    <property type="nucleotide sequence ID" value="NZ_AP025343.1"/>
</dbReference>
<dbReference type="Proteomes" id="UP000682811">
    <property type="component" value="Unassembled WGS sequence"/>
</dbReference>
<protein>
    <submittedName>
        <fullName evidence="2">Uncharacterized protein</fullName>
    </submittedName>
</protein>
<name>A0A919YAT1_9BACL</name>
<proteinExistence type="predicted"/>
<evidence type="ECO:0000256" key="1">
    <source>
        <dbReference type="SAM" id="MobiDB-lite"/>
    </source>
</evidence>
<accession>A0A919YAT1</accession>
<feature type="compositionally biased region" description="Basic and acidic residues" evidence="1">
    <location>
        <begin position="43"/>
        <end position="54"/>
    </location>
</feature>
<sequence length="77" mass="8589">MRSICSQTVTSFKTASRFSNDSVYAGVGADWFDPAGEQTSSDSLDHPLSRKERKQALAEFGFPEEITHDEFNRQTGD</sequence>
<reference evidence="2 3" key="1">
    <citation type="submission" date="2021-03" db="EMBL/GenBank/DDBJ databases">
        <title>Antimicrobial resistance genes in bacteria isolated from Japanese honey, and their potential for conferring macrolide and lincosamide resistance in the American foulbrood pathogen Paenibacillus larvae.</title>
        <authorList>
            <person name="Okamoto M."/>
            <person name="Kumagai M."/>
            <person name="Kanamori H."/>
            <person name="Takamatsu D."/>
        </authorList>
    </citation>
    <scope>NUCLEOTIDE SEQUENCE [LARGE SCALE GENOMIC DNA]</scope>
    <source>
        <strain evidence="2 3">J34TS1</strain>
    </source>
</reference>
<evidence type="ECO:0000313" key="3">
    <source>
        <dbReference type="Proteomes" id="UP000682811"/>
    </source>
</evidence>
<dbReference type="EMBL" id="BORT01000001">
    <property type="protein sequence ID" value="GIO45575.1"/>
    <property type="molecule type" value="Genomic_DNA"/>
</dbReference>
<gene>
    <name evidence="2" type="ORF">J34TS1_03400</name>
</gene>
<keyword evidence="3" id="KW-1185">Reference proteome</keyword>
<evidence type="ECO:0000313" key="2">
    <source>
        <dbReference type="EMBL" id="GIO45575.1"/>
    </source>
</evidence>
<dbReference type="AlphaFoldDB" id="A0A919YAT1"/>
<comment type="caution">
    <text evidence="2">The sequence shown here is derived from an EMBL/GenBank/DDBJ whole genome shotgun (WGS) entry which is preliminary data.</text>
</comment>
<organism evidence="2 3">
    <name type="scientific">Paenibacillus azoreducens</name>
    <dbReference type="NCBI Taxonomy" id="116718"/>
    <lineage>
        <taxon>Bacteria</taxon>
        <taxon>Bacillati</taxon>
        <taxon>Bacillota</taxon>
        <taxon>Bacilli</taxon>
        <taxon>Bacillales</taxon>
        <taxon>Paenibacillaceae</taxon>
        <taxon>Paenibacillus</taxon>
    </lineage>
</organism>